<gene>
    <name evidence="2" type="ORF">CTI12_AA420410</name>
</gene>
<evidence type="ECO:0000313" key="3">
    <source>
        <dbReference type="Proteomes" id="UP000245207"/>
    </source>
</evidence>
<evidence type="ECO:0000256" key="1">
    <source>
        <dbReference type="SAM" id="MobiDB-lite"/>
    </source>
</evidence>
<feature type="region of interest" description="Disordered" evidence="1">
    <location>
        <begin position="194"/>
        <end position="221"/>
    </location>
</feature>
<name>A0A2U1M4W1_ARTAN</name>
<organism evidence="2 3">
    <name type="scientific">Artemisia annua</name>
    <name type="common">Sweet wormwood</name>
    <dbReference type="NCBI Taxonomy" id="35608"/>
    <lineage>
        <taxon>Eukaryota</taxon>
        <taxon>Viridiplantae</taxon>
        <taxon>Streptophyta</taxon>
        <taxon>Embryophyta</taxon>
        <taxon>Tracheophyta</taxon>
        <taxon>Spermatophyta</taxon>
        <taxon>Magnoliopsida</taxon>
        <taxon>eudicotyledons</taxon>
        <taxon>Gunneridae</taxon>
        <taxon>Pentapetalae</taxon>
        <taxon>asterids</taxon>
        <taxon>campanulids</taxon>
        <taxon>Asterales</taxon>
        <taxon>Asteraceae</taxon>
        <taxon>Asteroideae</taxon>
        <taxon>Anthemideae</taxon>
        <taxon>Artemisiinae</taxon>
        <taxon>Artemisia</taxon>
    </lineage>
</organism>
<accession>A0A2U1M4W1</accession>
<feature type="compositionally biased region" description="Low complexity" evidence="1">
    <location>
        <begin position="13"/>
        <end position="28"/>
    </location>
</feature>
<feature type="compositionally biased region" description="Basic and acidic residues" evidence="1">
    <location>
        <begin position="194"/>
        <end position="212"/>
    </location>
</feature>
<feature type="region of interest" description="Disordered" evidence="1">
    <location>
        <begin position="1"/>
        <end position="28"/>
    </location>
</feature>
<keyword evidence="3" id="KW-1185">Reference proteome</keyword>
<reference evidence="2 3" key="1">
    <citation type="journal article" date="2018" name="Mol. Plant">
        <title>The genome of Artemisia annua provides insight into the evolution of Asteraceae family and artemisinin biosynthesis.</title>
        <authorList>
            <person name="Shen Q."/>
            <person name="Zhang L."/>
            <person name="Liao Z."/>
            <person name="Wang S."/>
            <person name="Yan T."/>
            <person name="Shi P."/>
            <person name="Liu M."/>
            <person name="Fu X."/>
            <person name="Pan Q."/>
            <person name="Wang Y."/>
            <person name="Lv Z."/>
            <person name="Lu X."/>
            <person name="Zhang F."/>
            <person name="Jiang W."/>
            <person name="Ma Y."/>
            <person name="Chen M."/>
            <person name="Hao X."/>
            <person name="Li L."/>
            <person name="Tang Y."/>
            <person name="Lv G."/>
            <person name="Zhou Y."/>
            <person name="Sun X."/>
            <person name="Brodelius P.E."/>
            <person name="Rose J.K.C."/>
            <person name="Tang K."/>
        </authorList>
    </citation>
    <scope>NUCLEOTIDE SEQUENCE [LARGE SCALE GENOMIC DNA]</scope>
    <source>
        <strain evidence="3">cv. Huhao1</strain>
        <tissue evidence="2">Leaf</tissue>
    </source>
</reference>
<evidence type="ECO:0000313" key="2">
    <source>
        <dbReference type="EMBL" id="PWA56278.1"/>
    </source>
</evidence>
<proteinExistence type="predicted"/>
<sequence>MAKVVHQDVSAATTNQVSTTEVSTTEEVANTVDEAEVETDEQVAFSLQEKEEKKAHGELMLAIIDADEVLQARVAKLYEDKTLSKDDRVQRLADLINARSQEVELADLLNAKSEEVASNELIQSKKQAQSQKRKRNPTNAQRMREMKIYLMHQGGYKSAKLRGMTNDEIERLHYHIKRYVDSFIPMLGDLVEKPKKPPFDDVGEKPKSEKQQKAQPSNRFLPSSLSQTYWKCKATRPQAIERLPPVRTMEPFGLLSFSDFYK</sequence>
<dbReference type="AlphaFoldDB" id="A0A2U1M4W1"/>
<feature type="region of interest" description="Disordered" evidence="1">
    <location>
        <begin position="120"/>
        <end position="142"/>
    </location>
</feature>
<dbReference type="Proteomes" id="UP000245207">
    <property type="component" value="Unassembled WGS sequence"/>
</dbReference>
<dbReference type="EMBL" id="PKPP01006514">
    <property type="protein sequence ID" value="PWA56278.1"/>
    <property type="molecule type" value="Genomic_DNA"/>
</dbReference>
<comment type="caution">
    <text evidence="2">The sequence shown here is derived from an EMBL/GenBank/DDBJ whole genome shotgun (WGS) entry which is preliminary data.</text>
</comment>
<protein>
    <submittedName>
        <fullName evidence="2">Uncharacterized protein</fullName>
    </submittedName>
</protein>